<keyword evidence="1" id="KW-0472">Membrane</keyword>
<feature type="transmembrane region" description="Helical" evidence="1">
    <location>
        <begin position="20"/>
        <end position="46"/>
    </location>
</feature>
<evidence type="ECO:0000313" key="4">
    <source>
        <dbReference type="Proteomes" id="UP000315343"/>
    </source>
</evidence>
<feature type="transmembrane region" description="Helical" evidence="1">
    <location>
        <begin position="106"/>
        <end position="128"/>
    </location>
</feature>
<gene>
    <name evidence="3" type="ORF">LY60_01603</name>
</gene>
<proteinExistence type="predicted"/>
<feature type="transmembrane region" description="Helical" evidence="1">
    <location>
        <begin position="196"/>
        <end position="217"/>
    </location>
</feature>
<dbReference type="EMBL" id="VLKH01000004">
    <property type="protein sequence ID" value="TWH80343.1"/>
    <property type="molecule type" value="Genomic_DNA"/>
</dbReference>
<sequence>MELIKLGIGVVFVPQTLLLIFFGTVIGVIFGALPGVSASMAVVLGLTFTYGLDPVTSIAFLVAVYCAAITGGGITAILFKIPGTPSSAPTTFDGHPMAQSGQPMRALSIALITSAIGGIFAAIAMFMISPQLSKAALKFGPSELFAISFMGLSVLTALDEGNVLKTLISGLLGLWLATVGMDPIDGFARFTWGNSTLLSGIEMIPVMIGMFAITQILKETRSRSKIENLDESKSDKKNDKIVSLKELWDIKGTIARTGIIGTIVGILPGAGATIASFLCYTSEVKISKHPETFGKGEIRGIAASETANNAATGGSMVPLLSLGIPGGNAAAIMMSALVMKGVQMGPLLLQNQPQYMGSVFVSMIITNIIMVFVSFAVAKVFGKILGIPYSILGTLIIMLAVIGSYALQNTTGNVVLMVIAGIIGYAFAEFGFNNAALILGLVLGTMVESNLRRAIMIEQGNIAAVFSKPITATLMVVSAISLLWPIVKPMIMKNRKTAN</sequence>
<feature type="domain" description="DUF112" evidence="2">
    <location>
        <begin position="17"/>
        <end position="439"/>
    </location>
</feature>
<dbReference type="RefSeq" id="WP_145082145.1">
    <property type="nucleotide sequence ID" value="NZ_DAMBUX010000001.1"/>
</dbReference>
<keyword evidence="1" id="KW-1133">Transmembrane helix</keyword>
<dbReference type="AlphaFoldDB" id="A0A562JBA7"/>
<name>A0A562JBA7_9FIRM</name>
<organism evidence="3 4">
    <name type="scientific">Sedimentibacter saalensis</name>
    <dbReference type="NCBI Taxonomy" id="130788"/>
    <lineage>
        <taxon>Bacteria</taxon>
        <taxon>Bacillati</taxon>
        <taxon>Bacillota</taxon>
        <taxon>Tissierellia</taxon>
        <taxon>Sedimentibacter</taxon>
    </lineage>
</organism>
<reference evidence="3 4" key="1">
    <citation type="submission" date="2019-07" db="EMBL/GenBank/DDBJ databases">
        <title>Genomic Encyclopedia of Type Strains, Phase I: the one thousand microbial genomes (KMG-I) project.</title>
        <authorList>
            <person name="Kyrpides N."/>
        </authorList>
    </citation>
    <scope>NUCLEOTIDE SEQUENCE [LARGE SCALE GENOMIC DNA]</scope>
    <source>
        <strain evidence="3 4">DSM 13558</strain>
    </source>
</reference>
<protein>
    <submittedName>
        <fullName evidence="3">Putative tricarboxylic transport membrane protein</fullName>
    </submittedName>
</protein>
<dbReference type="PANTHER" id="PTHR35342:SF5">
    <property type="entry name" value="TRICARBOXYLIC TRANSPORT PROTEIN"/>
    <property type="match status" value="1"/>
</dbReference>
<dbReference type="PANTHER" id="PTHR35342">
    <property type="entry name" value="TRICARBOXYLIC TRANSPORT PROTEIN"/>
    <property type="match status" value="1"/>
</dbReference>
<feature type="transmembrane region" description="Helical" evidence="1">
    <location>
        <begin position="359"/>
        <end position="381"/>
    </location>
</feature>
<keyword evidence="4" id="KW-1185">Reference proteome</keyword>
<feature type="transmembrane region" description="Helical" evidence="1">
    <location>
        <begin position="387"/>
        <end position="407"/>
    </location>
</feature>
<evidence type="ECO:0000313" key="3">
    <source>
        <dbReference type="EMBL" id="TWH80343.1"/>
    </source>
</evidence>
<keyword evidence="1" id="KW-0812">Transmembrane</keyword>
<feature type="transmembrane region" description="Helical" evidence="1">
    <location>
        <begin position="414"/>
        <end position="442"/>
    </location>
</feature>
<dbReference type="Pfam" id="PF01970">
    <property type="entry name" value="TctA"/>
    <property type="match status" value="1"/>
</dbReference>
<evidence type="ECO:0000259" key="2">
    <source>
        <dbReference type="Pfam" id="PF01970"/>
    </source>
</evidence>
<feature type="transmembrane region" description="Helical" evidence="1">
    <location>
        <begin position="462"/>
        <end position="487"/>
    </location>
</feature>
<feature type="transmembrane region" description="Helical" evidence="1">
    <location>
        <begin position="319"/>
        <end position="338"/>
    </location>
</feature>
<comment type="caution">
    <text evidence="3">The sequence shown here is derived from an EMBL/GenBank/DDBJ whole genome shotgun (WGS) entry which is preliminary data.</text>
</comment>
<accession>A0A562JBA7</accession>
<dbReference type="InterPro" id="IPR002823">
    <property type="entry name" value="DUF112_TM"/>
</dbReference>
<evidence type="ECO:0000256" key="1">
    <source>
        <dbReference type="SAM" id="Phobius"/>
    </source>
</evidence>
<dbReference type="Proteomes" id="UP000315343">
    <property type="component" value="Unassembled WGS sequence"/>
</dbReference>
<feature type="transmembrane region" description="Helical" evidence="1">
    <location>
        <begin position="58"/>
        <end position="79"/>
    </location>
</feature>
<dbReference type="OrthoDB" id="9781349at2"/>